<dbReference type="InterPro" id="IPR013087">
    <property type="entry name" value="Znf_C2H2_type"/>
</dbReference>
<dbReference type="OrthoDB" id="407432at2759"/>
<dbReference type="SUPFAM" id="SSF81631">
    <property type="entry name" value="PAP/OAS1 substrate-binding domain"/>
    <property type="match status" value="1"/>
</dbReference>
<feature type="domain" description="C2H2-type" evidence="2">
    <location>
        <begin position="8"/>
        <end position="30"/>
    </location>
</feature>
<feature type="compositionally biased region" description="Polar residues" evidence="1">
    <location>
        <begin position="163"/>
        <end position="175"/>
    </location>
</feature>
<sequence>MSVHDYHCSVCQGSFGTRKEWLSHLLEFNHQTKARKEICRWNQTEIDCVLVVYATFPIASLEFLQFFSNGSANLVTDFVWFESRPKMGFLQFESKHKVAEIFSGFASPQIRMNNQLLQIRKAGECLRLEWQELIPSPFHDNDDDLLEASNTTPSRPPPDIVVPTSNLSSHEANNSGKDEESIPIVLQSGETESAQSLMAQFKAICQAMEIPDDEYETALQLTEELQKQLRFKYFAGCKLIWFRNWFLKLQNTSSLNELVFFLDEKGMFENGSNDDTKSDLEHCPPLKTGTVNHVLLSHSRNLGLRKLTKQICPTLYADKTRLSFQCRKYDFLFSVVKNSSIVLPELQTCRLLSYLCSFDPRVKPLLTVIRYWAKVNEIRLAKPGITPVCRAPDPAALDWLVIFFLCYKKKILPSSREITERPHAKLIFQNVDIGFAEDADFAQQFSSRYDEQNEKVHALNIFNLAEQFFNFYGADILPGKRKFVFNMKDGEMIPMEAFVWKISKIKTKLRSREIKTARKGKKTNPPNVIFIHPLYIQHGFAFCDKSFVSSVCPAMQITGKKLKLALDKIKRGQKVDDITSAFKVN</sequence>
<keyword evidence="4" id="KW-1185">Reference proteome</keyword>
<evidence type="ECO:0000313" key="3">
    <source>
        <dbReference type="EMBL" id="ODM91436.1"/>
    </source>
</evidence>
<reference evidence="3 4" key="1">
    <citation type="journal article" date="2016" name="Genome Biol. Evol.">
        <title>Gene Family Evolution Reflects Adaptation to Soil Environmental Stressors in the Genome of the Collembolan Orchesella cincta.</title>
        <authorList>
            <person name="Faddeeva-Vakhrusheva A."/>
            <person name="Derks M.F."/>
            <person name="Anvar S.Y."/>
            <person name="Agamennone V."/>
            <person name="Suring W."/>
            <person name="Smit S."/>
            <person name="van Straalen N.M."/>
            <person name="Roelofs D."/>
        </authorList>
    </citation>
    <scope>NUCLEOTIDE SEQUENCE [LARGE SCALE GENOMIC DNA]</scope>
    <source>
        <tissue evidence="3">Mixed pool</tissue>
    </source>
</reference>
<dbReference type="Proteomes" id="UP000094527">
    <property type="component" value="Unassembled WGS sequence"/>
</dbReference>
<comment type="caution">
    <text evidence="3">The sequence shown here is derived from an EMBL/GenBank/DDBJ whole genome shotgun (WGS) entry which is preliminary data.</text>
</comment>
<dbReference type="STRING" id="48709.A0A1D2MEI9"/>
<name>A0A1D2MEI9_ORCCI</name>
<dbReference type="PANTHER" id="PTHR12271">
    <property type="entry name" value="POLY A POLYMERASE CID PAP -RELATED"/>
    <property type="match status" value="1"/>
</dbReference>
<proteinExistence type="predicted"/>
<accession>A0A1D2MEI9</accession>
<feature type="region of interest" description="Disordered" evidence="1">
    <location>
        <begin position="141"/>
        <end position="180"/>
    </location>
</feature>
<dbReference type="PROSITE" id="PS00028">
    <property type="entry name" value="ZINC_FINGER_C2H2_1"/>
    <property type="match status" value="1"/>
</dbReference>
<dbReference type="Gene3D" id="1.10.1410.10">
    <property type="match status" value="1"/>
</dbReference>
<organism evidence="3 4">
    <name type="scientific">Orchesella cincta</name>
    <name type="common">Springtail</name>
    <name type="synonym">Podura cincta</name>
    <dbReference type="NCBI Taxonomy" id="48709"/>
    <lineage>
        <taxon>Eukaryota</taxon>
        <taxon>Metazoa</taxon>
        <taxon>Ecdysozoa</taxon>
        <taxon>Arthropoda</taxon>
        <taxon>Hexapoda</taxon>
        <taxon>Collembola</taxon>
        <taxon>Entomobryomorpha</taxon>
        <taxon>Entomobryoidea</taxon>
        <taxon>Orchesellidae</taxon>
        <taxon>Orchesellinae</taxon>
        <taxon>Orchesella</taxon>
    </lineage>
</organism>
<dbReference type="EMBL" id="LJIJ01001546">
    <property type="protein sequence ID" value="ODM91436.1"/>
    <property type="molecule type" value="Genomic_DNA"/>
</dbReference>
<dbReference type="GO" id="GO:0031123">
    <property type="term" value="P:RNA 3'-end processing"/>
    <property type="evidence" value="ECO:0007669"/>
    <property type="project" value="TreeGrafter"/>
</dbReference>
<protein>
    <submittedName>
        <fullName evidence="3">Poly(A) RNA polymerase cid13</fullName>
    </submittedName>
</protein>
<feature type="non-terminal residue" evidence="3">
    <location>
        <position position="585"/>
    </location>
</feature>
<evidence type="ECO:0000259" key="2">
    <source>
        <dbReference type="PROSITE" id="PS00028"/>
    </source>
</evidence>
<evidence type="ECO:0000313" key="4">
    <source>
        <dbReference type="Proteomes" id="UP000094527"/>
    </source>
</evidence>
<dbReference type="GO" id="GO:0016779">
    <property type="term" value="F:nucleotidyltransferase activity"/>
    <property type="evidence" value="ECO:0007669"/>
    <property type="project" value="TreeGrafter"/>
</dbReference>
<evidence type="ECO:0000256" key="1">
    <source>
        <dbReference type="SAM" id="MobiDB-lite"/>
    </source>
</evidence>
<gene>
    <name evidence="3" type="ORF">Ocin01_15248</name>
</gene>
<dbReference type="PANTHER" id="PTHR12271:SF40">
    <property type="entry name" value="POLY(A) RNA POLYMERASE GLD2"/>
    <property type="match status" value="1"/>
</dbReference>
<dbReference type="AlphaFoldDB" id="A0A1D2MEI9"/>